<name>A0ABM9IDL8_9BACT</name>
<evidence type="ECO:0000313" key="1">
    <source>
        <dbReference type="EMBL" id="CAI9085783.1"/>
    </source>
</evidence>
<accession>A0ABM9IDL8</accession>
<proteinExistence type="predicted"/>
<dbReference type="Proteomes" id="UP001161497">
    <property type="component" value="Chromosome"/>
</dbReference>
<reference evidence="1" key="1">
    <citation type="submission" date="2023-03" db="EMBL/GenBank/DDBJ databases">
        <authorList>
            <person name="Cremers G."/>
            <person name="Picone N."/>
        </authorList>
    </citation>
    <scope>NUCLEOTIDE SEQUENCE</scope>
    <source>
        <strain evidence="1">Sample_alias</strain>
    </source>
</reference>
<evidence type="ECO:0000313" key="2">
    <source>
        <dbReference type="Proteomes" id="UP001161497"/>
    </source>
</evidence>
<organism evidence="1 2">
    <name type="scientific">Candidatus Methylacidiphilum fumarolicum</name>
    <dbReference type="NCBI Taxonomy" id="591154"/>
    <lineage>
        <taxon>Bacteria</taxon>
        <taxon>Pseudomonadati</taxon>
        <taxon>Verrucomicrobiota</taxon>
        <taxon>Methylacidiphilae</taxon>
        <taxon>Methylacidiphilales</taxon>
        <taxon>Methylacidiphilaceae</taxon>
        <taxon>Methylacidiphilum (ex Ratnadevi et al. 2023)</taxon>
    </lineage>
</organism>
<protein>
    <submittedName>
        <fullName evidence="1">Uncharacterized protein</fullName>
    </submittedName>
</protein>
<sequence>MRWSRCAAGRCRKHEVGAKAFELGTEWLLTSARLEPEKSEPVFSESANPRHLRKVFKKL</sequence>
<gene>
    <name evidence="1" type="ORF">MFUM_1439</name>
</gene>
<keyword evidence="2" id="KW-1185">Reference proteome</keyword>
<dbReference type="EMBL" id="OX458932">
    <property type="protein sequence ID" value="CAI9085783.1"/>
    <property type="molecule type" value="Genomic_DNA"/>
</dbReference>